<comment type="function">
    <text evidence="1">Component of the EKC/KEOPS complex that is required for the formation of a threonylcarbamoyl group on adenosine at position 37 (t(6)A37) in tRNAs that read codons beginning with adenine. The complex is probably involved in the transfer of the threonylcarbamoyl moiety of threonylcarbamoyl-AMP (TC-AMP) to the N6 group of A37. BUD32 has ATPase activity in the context of the EKC/KEOPS complex and likely plays a supporting role to the catalytic subunit KAE1. The EKC/KEOPS complex also promotes both telomere uncapping and telomere elongation. The complex is required for efficient recruitment of transcriptional coactivators.</text>
</comment>
<comment type="subunit">
    <text evidence="2">Component of the EKC/KEOPS complex composed of at least BUD32, CGI121, GON7, KAE1 and PCC1; the whole complex dimerizes.</text>
</comment>
<evidence type="ECO:0000313" key="11">
    <source>
        <dbReference type="EMBL" id="RMJ00527.1"/>
    </source>
</evidence>
<proteinExistence type="predicted"/>
<dbReference type="SUPFAM" id="SSF56112">
    <property type="entry name" value="Protein kinase-like (PK-like)"/>
    <property type="match status" value="1"/>
</dbReference>
<evidence type="ECO:0000256" key="2">
    <source>
        <dbReference type="ARBA" id="ARBA00011534"/>
    </source>
</evidence>
<evidence type="ECO:0000259" key="10">
    <source>
        <dbReference type="PROSITE" id="PS50011"/>
    </source>
</evidence>
<dbReference type="PROSITE" id="PS50011">
    <property type="entry name" value="PROTEIN_KINASE_DOM"/>
    <property type="match status" value="1"/>
</dbReference>
<dbReference type="GO" id="GO:0005524">
    <property type="term" value="F:ATP binding"/>
    <property type="evidence" value="ECO:0007669"/>
    <property type="project" value="InterPro"/>
</dbReference>
<dbReference type="OrthoDB" id="4062651at2759"/>
<dbReference type="GO" id="GO:0004674">
    <property type="term" value="F:protein serine/threonine kinase activity"/>
    <property type="evidence" value="ECO:0007669"/>
    <property type="project" value="UniProtKB-EC"/>
</dbReference>
<gene>
    <name evidence="11" type="ORF">CDV36_015920</name>
</gene>
<dbReference type="Gene3D" id="1.10.510.10">
    <property type="entry name" value="Transferase(Phosphotransferase) domain 1"/>
    <property type="match status" value="1"/>
</dbReference>
<evidence type="ECO:0000256" key="3">
    <source>
        <dbReference type="ARBA" id="ARBA00012513"/>
    </source>
</evidence>
<sequence length="242" mass="27914">MEHNSAQPITDVYPFQGICAFNVDFQHKEFRVCWSGNWLEPPSLADFPRSLDGATIEEILHNPDVDRIWSCTRAIGHGANSHIRLFEDSADDFPICKVAINEQQRRMIADEFSLLRCLATRAPKARIVQTLPEPLKDQVGIFGFRMTKLKSIRHDEVARYYNEISEVLNHIHNAGVVHFDLSWTNIMLDHNGFITLIDFGHAGLSGQDVPPHKQRKGQVKYLACYDLESLQELRRYKYIRRP</sequence>
<dbReference type="Pfam" id="PF00069">
    <property type="entry name" value="Pkinase"/>
    <property type="match status" value="1"/>
</dbReference>
<name>A0A3M2R5I4_9HYPO</name>
<evidence type="ECO:0000256" key="5">
    <source>
        <dbReference type="ARBA" id="ARBA00019973"/>
    </source>
</evidence>
<organism evidence="11 12">
    <name type="scientific">Fusarium kuroshium</name>
    <dbReference type="NCBI Taxonomy" id="2010991"/>
    <lineage>
        <taxon>Eukaryota</taxon>
        <taxon>Fungi</taxon>
        <taxon>Dikarya</taxon>
        <taxon>Ascomycota</taxon>
        <taxon>Pezizomycotina</taxon>
        <taxon>Sordariomycetes</taxon>
        <taxon>Hypocreomycetidae</taxon>
        <taxon>Hypocreales</taxon>
        <taxon>Nectriaceae</taxon>
        <taxon>Fusarium</taxon>
        <taxon>Fusarium solani species complex</taxon>
    </lineage>
</organism>
<evidence type="ECO:0000256" key="7">
    <source>
        <dbReference type="ARBA" id="ARBA00033194"/>
    </source>
</evidence>
<dbReference type="STRING" id="2010991.A0A3M2R5I4"/>
<reference evidence="11 12" key="1">
    <citation type="submission" date="2017-06" db="EMBL/GenBank/DDBJ databases">
        <title>Comparative genomic analysis of Ambrosia Fusariam Clade fungi.</title>
        <authorList>
            <person name="Stajich J.E."/>
            <person name="Carrillo J."/>
            <person name="Kijimoto T."/>
            <person name="Eskalen A."/>
            <person name="O'Donnell K."/>
            <person name="Kasson M."/>
        </authorList>
    </citation>
    <scope>NUCLEOTIDE SEQUENCE [LARGE SCALE GENOMIC DNA]</scope>
    <source>
        <strain evidence="11">UCR3666</strain>
    </source>
</reference>
<evidence type="ECO:0000313" key="12">
    <source>
        <dbReference type="Proteomes" id="UP000277212"/>
    </source>
</evidence>
<evidence type="ECO:0000256" key="4">
    <source>
        <dbReference type="ARBA" id="ARBA00013948"/>
    </source>
</evidence>
<dbReference type="AlphaFoldDB" id="A0A3M2R5I4"/>
<keyword evidence="12" id="KW-1185">Reference proteome</keyword>
<evidence type="ECO:0000256" key="9">
    <source>
        <dbReference type="ARBA" id="ARBA00048679"/>
    </source>
</evidence>
<comment type="caution">
    <text evidence="11">The sequence shown here is derived from an EMBL/GenBank/DDBJ whole genome shotgun (WGS) entry which is preliminary data.</text>
</comment>
<dbReference type="InterPro" id="IPR000719">
    <property type="entry name" value="Prot_kinase_dom"/>
</dbReference>
<dbReference type="EMBL" id="NKUJ01000701">
    <property type="protein sequence ID" value="RMJ00527.1"/>
    <property type="molecule type" value="Genomic_DNA"/>
</dbReference>
<protein>
    <recommendedName>
        <fullName evidence="5">EKC/KEOPS complex subunit BUD32</fullName>
        <ecNumber evidence="3">2.7.11.1</ecNumber>
    </recommendedName>
    <alternativeName>
        <fullName evidence="6 7">Atypical Serine/threonine protein kinase BUD32</fullName>
    </alternativeName>
    <alternativeName>
        <fullName evidence="4">EKC/KEOPS complex subunit bud32</fullName>
    </alternativeName>
</protein>
<dbReference type="InterPro" id="IPR011009">
    <property type="entry name" value="Kinase-like_dom_sf"/>
</dbReference>
<dbReference type="Proteomes" id="UP000277212">
    <property type="component" value="Unassembled WGS sequence"/>
</dbReference>
<evidence type="ECO:0000256" key="1">
    <source>
        <dbReference type="ARBA" id="ARBA00003747"/>
    </source>
</evidence>
<evidence type="ECO:0000256" key="8">
    <source>
        <dbReference type="ARBA" id="ARBA00047899"/>
    </source>
</evidence>
<comment type="catalytic activity">
    <reaction evidence="9">
        <text>L-seryl-[protein] + ATP = O-phospho-L-seryl-[protein] + ADP + H(+)</text>
        <dbReference type="Rhea" id="RHEA:17989"/>
        <dbReference type="Rhea" id="RHEA-COMP:9863"/>
        <dbReference type="Rhea" id="RHEA-COMP:11604"/>
        <dbReference type="ChEBI" id="CHEBI:15378"/>
        <dbReference type="ChEBI" id="CHEBI:29999"/>
        <dbReference type="ChEBI" id="CHEBI:30616"/>
        <dbReference type="ChEBI" id="CHEBI:83421"/>
        <dbReference type="ChEBI" id="CHEBI:456216"/>
        <dbReference type="EC" id="2.7.11.1"/>
    </reaction>
</comment>
<feature type="domain" description="Protein kinase" evidence="10">
    <location>
        <begin position="69"/>
        <end position="242"/>
    </location>
</feature>
<comment type="catalytic activity">
    <reaction evidence="8">
        <text>L-threonyl-[protein] + ATP = O-phospho-L-threonyl-[protein] + ADP + H(+)</text>
        <dbReference type="Rhea" id="RHEA:46608"/>
        <dbReference type="Rhea" id="RHEA-COMP:11060"/>
        <dbReference type="Rhea" id="RHEA-COMP:11605"/>
        <dbReference type="ChEBI" id="CHEBI:15378"/>
        <dbReference type="ChEBI" id="CHEBI:30013"/>
        <dbReference type="ChEBI" id="CHEBI:30616"/>
        <dbReference type="ChEBI" id="CHEBI:61977"/>
        <dbReference type="ChEBI" id="CHEBI:456216"/>
        <dbReference type="EC" id="2.7.11.1"/>
    </reaction>
</comment>
<dbReference type="PROSITE" id="PS00109">
    <property type="entry name" value="PROTEIN_KINASE_TYR"/>
    <property type="match status" value="1"/>
</dbReference>
<dbReference type="EC" id="2.7.11.1" evidence="3"/>
<accession>A0A3M2R5I4</accession>
<dbReference type="InterPro" id="IPR008266">
    <property type="entry name" value="Tyr_kinase_AS"/>
</dbReference>
<evidence type="ECO:0000256" key="6">
    <source>
        <dbReference type="ARBA" id="ARBA00030980"/>
    </source>
</evidence>